<dbReference type="Gene3D" id="2.60.120.260">
    <property type="entry name" value="Galactose-binding domain-like"/>
    <property type="match status" value="1"/>
</dbReference>
<evidence type="ECO:0000256" key="3">
    <source>
        <dbReference type="ARBA" id="ARBA00012756"/>
    </source>
</evidence>
<dbReference type="PROSITE" id="PS00719">
    <property type="entry name" value="GLYCOSYL_HYDROL_F2_1"/>
    <property type="match status" value="1"/>
</dbReference>
<comment type="catalytic activity">
    <reaction evidence="1 7">
        <text>Hydrolysis of terminal non-reducing beta-D-galactose residues in beta-D-galactosides.</text>
        <dbReference type="EC" id="3.2.1.23"/>
    </reaction>
</comment>
<keyword evidence="4 7" id="KW-0378">Hydrolase</keyword>
<dbReference type="SUPFAM" id="SSF49303">
    <property type="entry name" value="beta-Galactosidase/glucuronidase domain"/>
    <property type="match status" value="2"/>
</dbReference>
<dbReference type="Gene3D" id="2.60.40.10">
    <property type="entry name" value="Immunoglobulins"/>
    <property type="match status" value="2"/>
</dbReference>
<evidence type="ECO:0000259" key="8">
    <source>
        <dbReference type="SMART" id="SM01038"/>
    </source>
</evidence>
<dbReference type="InterPro" id="IPR017853">
    <property type="entry name" value="GH"/>
</dbReference>
<accession>A0ABN8U797</accession>
<evidence type="ECO:0000313" key="9">
    <source>
        <dbReference type="EMBL" id="CAH8247012.1"/>
    </source>
</evidence>
<dbReference type="InterPro" id="IPR008979">
    <property type="entry name" value="Galactose-bd-like_sf"/>
</dbReference>
<dbReference type="InterPro" id="IPR006102">
    <property type="entry name" value="Ig-like_GH2"/>
</dbReference>
<reference evidence="9" key="1">
    <citation type="submission" date="2022-06" db="EMBL/GenBank/DDBJ databases">
        <authorList>
            <person name="Dietemann V."/>
            <person name="Ory F."/>
            <person name="Dainat B."/>
            <person name="Oberhansli S."/>
        </authorList>
    </citation>
    <scope>NUCLEOTIDE SEQUENCE</scope>
    <source>
        <strain evidence="9">Ena-SAMPLE-TAB-26-04-2022-14:26:32:270-5432</strain>
    </source>
</reference>
<dbReference type="SUPFAM" id="SSF51445">
    <property type="entry name" value="(Trans)glycosidases"/>
    <property type="match status" value="1"/>
</dbReference>
<organism evidence="9 10">
    <name type="scientific">Paenibacillus melissococcoides</name>
    <dbReference type="NCBI Taxonomy" id="2912268"/>
    <lineage>
        <taxon>Bacteria</taxon>
        <taxon>Bacillati</taxon>
        <taxon>Bacillota</taxon>
        <taxon>Bacilli</taxon>
        <taxon>Bacillales</taxon>
        <taxon>Paenibacillaceae</taxon>
        <taxon>Paenibacillus</taxon>
    </lineage>
</organism>
<dbReference type="Pfam" id="PF16353">
    <property type="entry name" value="LacZ_4"/>
    <property type="match status" value="1"/>
</dbReference>
<dbReference type="InterPro" id="IPR036156">
    <property type="entry name" value="Beta-gal/glucu_dom_sf"/>
</dbReference>
<feature type="domain" description="Beta galactosidase small chain/" evidence="8">
    <location>
        <begin position="753"/>
        <end position="1026"/>
    </location>
</feature>
<dbReference type="SUPFAM" id="SSF74650">
    <property type="entry name" value="Galactose mutarotase-like"/>
    <property type="match status" value="1"/>
</dbReference>
<dbReference type="InterPro" id="IPR023230">
    <property type="entry name" value="Glyco_hydro_2_CS"/>
</dbReference>
<proteinExistence type="inferred from homology"/>
<evidence type="ECO:0000256" key="5">
    <source>
        <dbReference type="ARBA" id="ARBA00023295"/>
    </source>
</evidence>
<dbReference type="Pfam" id="PF02929">
    <property type="entry name" value="Bgal_small_N"/>
    <property type="match status" value="1"/>
</dbReference>
<dbReference type="EMBL" id="CALYLO010000006">
    <property type="protein sequence ID" value="CAH8247012.1"/>
    <property type="molecule type" value="Genomic_DNA"/>
</dbReference>
<evidence type="ECO:0000256" key="4">
    <source>
        <dbReference type="ARBA" id="ARBA00022801"/>
    </source>
</evidence>
<keyword evidence="5 7" id="KW-0326">Glycosidase</keyword>
<dbReference type="InterPro" id="IPR006101">
    <property type="entry name" value="Glyco_hydro_2"/>
</dbReference>
<dbReference type="PRINTS" id="PR00132">
    <property type="entry name" value="GLHYDRLASE2"/>
</dbReference>
<evidence type="ECO:0000256" key="2">
    <source>
        <dbReference type="ARBA" id="ARBA00007401"/>
    </source>
</evidence>
<evidence type="ECO:0000256" key="7">
    <source>
        <dbReference type="RuleBase" id="RU361154"/>
    </source>
</evidence>
<dbReference type="InterPro" id="IPR032312">
    <property type="entry name" value="LacZ_4"/>
</dbReference>
<name>A0ABN8U797_9BACL</name>
<protein>
    <recommendedName>
        <fullName evidence="3 7">Beta-galactosidase</fullName>
        <ecNumber evidence="3 7">3.2.1.23</ecNumber>
    </recommendedName>
    <alternativeName>
        <fullName evidence="6 7">Lactase</fullName>
    </alternativeName>
</protein>
<dbReference type="InterPro" id="IPR004199">
    <property type="entry name" value="B-gal_small/dom_5"/>
</dbReference>
<dbReference type="SUPFAM" id="SSF49785">
    <property type="entry name" value="Galactose-binding domain-like"/>
    <property type="match status" value="1"/>
</dbReference>
<gene>
    <name evidence="9" type="ORF">WJ0W_004245</name>
</gene>
<dbReference type="Pfam" id="PF02836">
    <property type="entry name" value="Glyco_hydro_2_C"/>
    <property type="match status" value="1"/>
</dbReference>
<dbReference type="InterPro" id="IPR013783">
    <property type="entry name" value="Ig-like_fold"/>
</dbReference>
<dbReference type="PANTHER" id="PTHR46323:SF2">
    <property type="entry name" value="BETA-GALACTOSIDASE"/>
    <property type="match status" value="1"/>
</dbReference>
<dbReference type="Pfam" id="PF00703">
    <property type="entry name" value="Glyco_hydro_2"/>
    <property type="match status" value="1"/>
</dbReference>
<dbReference type="InterPro" id="IPR006103">
    <property type="entry name" value="Glyco_hydro_2_cat"/>
</dbReference>
<evidence type="ECO:0000256" key="1">
    <source>
        <dbReference type="ARBA" id="ARBA00001412"/>
    </source>
</evidence>
<keyword evidence="10" id="KW-1185">Reference proteome</keyword>
<dbReference type="InterPro" id="IPR006104">
    <property type="entry name" value="Glyco_hydro_2_N"/>
</dbReference>
<dbReference type="Gene3D" id="3.20.20.80">
    <property type="entry name" value="Glycosidases"/>
    <property type="match status" value="1"/>
</dbReference>
<comment type="caution">
    <text evidence="9">The sequence shown here is derived from an EMBL/GenBank/DDBJ whole genome shotgun (WGS) entry which is preliminary data.</text>
</comment>
<dbReference type="Pfam" id="PF02837">
    <property type="entry name" value="Glyco_hydro_2_N"/>
    <property type="match status" value="1"/>
</dbReference>
<evidence type="ECO:0000313" key="10">
    <source>
        <dbReference type="Proteomes" id="UP001154322"/>
    </source>
</evidence>
<dbReference type="InterPro" id="IPR050347">
    <property type="entry name" value="Bact_Beta-galactosidase"/>
</dbReference>
<dbReference type="InterPro" id="IPR011013">
    <property type="entry name" value="Gal_mutarotase_sf_dom"/>
</dbReference>
<dbReference type="PANTHER" id="PTHR46323">
    <property type="entry name" value="BETA-GALACTOSIDASE"/>
    <property type="match status" value="1"/>
</dbReference>
<dbReference type="EC" id="3.2.1.23" evidence="3 7"/>
<dbReference type="Proteomes" id="UP001154322">
    <property type="component" value="Unassembled WGS sequence"/>
</dbReference>
<evidence type="ECO:0000256" key="6">
    <source>
        <dbReference type="ARBA" id="ARBA00032230"/>
    </source>
</evidence>
<comment type="similarity">
    <text evidence="2 7">Belongs to the glycosyl hydrolase 2 family.</text>
</comment>
<sequence length="1049" mass="118364">MTLPIWQDPTKLHLNRLDSRAYFIPHAQADDALTYERGLSPFFQLLNGEWKFHYAPSPEHAPKNFEQPEYDDPAWERIPVPSNWQMEGYGAPAYTNILYPFPVDPPHVPDENPTGSYRRTFWVDESWTGRRIVLRFEGVDSAYHVWVNGVLIGYSQVSRMPSEFDITDHVRSGANLIAVQVYQWSDGTYLEDQDMWWLSGIFRDVYLLAFPEIHLWDMTVRTTLIDSGKQARVDVETLFRNAGSSAPGGTLSVTLLDRSSRPAAETVDIGIGMLPAGETRSISTALDVTEPKLWSAETPHLYHLLLELKNVRGEVTQTVAHRVGIREVKLENGNLRVNGRAVMFKGVNRHEFHPDLGRAVPLATMIEDVKLMKRFNVNAVRTSHYPNDPRFYELCDEYGLYVIDEADLETHGFQPAGDWSRLSKDPVWTAAYVDRMERMVMRDKNFASIVMWSLGNESGCGPNHGAMAEWARSCDPTRPIHYEGDWDDQLGMDIHSHMYTSVQEVEEIAGNDDPRPFILCEFAHAMGNGPGAFEDYVELFCRYPKLQGAFVWDWVDQGIRRFREDGRQEMAYGGEFGERIHDGNFCLNGLIDGDRQPWPALHEYKKAIEPVKVTAIDAASGQFEVENRFDFLPLNALQGFYTVVAGGRIAASGSFIAPDVAPRRKAAWTWDIGPALRELAPSLLGQDVWLKLSFRTPVSTAWAEAGHELAWAQFPLDPAAFLASAPAGTARQHGRTEHAAAPIEVREEEDAYILTGRSFRFGIDRRSGALLAWQAEGADLLTSGPRLQLWRAVIDNDMYNVREWRSFGLHQMEERVDEVQLDASRASDGVVRIIRRTRLGAPALSWGLRCRHEWTIRQDGTVTLHVHSTPEGNHPQVMPRFGYELSVPGAFDRCAWYGRGPGESYADSKQAAGHGWHEASVSDLMTAYEKPQENGNRTDTRWAAWTNRRGFGLLALSGGTFDFSAHRYTIEDLERAPHQADLTRRENIIVHLDRAQHGLGSNSCGPKALPQHELRVDDIAFTVTLVPFSRDAITPDALARRIASLQATE</sequence>
<dbReference type="InterPro" id="IPR014718">
    <property type="entry name" value="GH-type_carb-bd"/>
</dbReference>
<dbReference type="SMART" id="SM01038">
    <property type="entry name" value="Bgal_small_N"/>
    <property type="match status" value="1"/>
</dbReference>
<dbReference type="Gene3D" id="2.70.98.10">
    <property type="match status" value="1"/>
</dbReference>